<dbReference type="AlphaFoldDB" id="A0A242MIP8"/>
<name>A0A242MIP8_CABSO</name>
<evidence type="ECO:0000313" key="2">
    <source>
        <dbReference type="Proteomes" id="UP000194546"/>
    </source>
</evidence>
<comment type="caution">
    <text evidence="1">The sequence shown here is derived from an EMBL/GenBank/DDBJ whole genome shotgun (WGS) entry which is preliminary data.</text>
</comment>
<reference evidence="1 2" key="1">
    <citation type="submission" date="2017-03" db="EMBL/GenBank/DDBJ databases">
        <title>Genome analysis of strain PAMC 26510.</title>
        <authorList>
            <person name="Oh H.-M."/>
            <person name="Yang J.-A."/>
        </authorList>
    </citation>
    <scope>NUCLEOTIDE SEQUENCE [LARGE SCALE GENOMIC DNA]</scope>
    <source>
        <strain evidence="1 2">PAMC 26510</strain>
    </source>
</reference>
<proteinExistence type="predicted"/>
<evidence type="ECO:0000313" key="1">
    <source>
        <dbReference type="EMBL" id="OTP71031.1"/>
    </source>
</evidence>
<protein>
    <submittedName>
        <fullName evidence="1">Uncharacterized protein</fullName>
    </submittedName>
</protein>
<gene>
    <name evidence="1" type="ORF">PAMC26510_23790</name>
</gene>
<accession>A0A242MIP8</accession>
<organism evidence="1 2">
    <name type="scientific">Caballeronia sordidicola</name>
    <name type="common">Burkholderia sordidicola</name>
    <dbReference type="NCBI Taxonomy" id="196367"/>
    <lineage>
        <taxon>Bacteria</taxon>
        <taxon>Pseudomonadati</taxon>
        <taxon>Pseudomonadota</taxon>
        <taxon>Betaproteobacteria</taxon>
        <taxon>Burkholderiales</taxon>
        <taxon>Burkholderiaceae</taxon>
        <taxon>Caballeronia</taxon>
    </lineage>
</organism>
<sequence length="46" mass="4985">MALETALKSSGVGFLIQALRLEVLLNGVYNDMCCSKPARSQPDQSE</sequence>
<dbReference type="EMBL" id="NBTY01000129">
    <property type="protein sequence ID" value="OTP71031.1"/>
    <property type="molecule type" value="Genomic_DNA"/>
</dbReference>
<dbReference type="Proteomes" id="UP000194546">
    <property type="component" value="Unassembled WGS sequence"/>
</dbReference>